<dbReference type="Gene3D" id="3.30.160.60">
    <property type="entry name" value="Classic Zinc Finger"/>
    <property type="match status" value="5"/>
</dbReference>
<gene>
    <name evidence="7" type="ORF">EJ04DRAFT_495640</name>
</gene>
<feature type="domain" description="C2H2-type" evidence="6">
    <location>
        <begin position="543"/>
        <end position="572"/>
    </location>
</feature>
<keyword evidence="1" id="KW-0479">Metal-binding</keyword>
<dbReference type="FunFam" id="3.30.160.60:FF:000125">
    <property type="entry name" value="Putative zinc finger protein 143"/>
    <property type="match status" value="1"/>
</dbReference>
<dbReference type="SMART" id="SM00355">
    <property type="entry name" value="ZnF_C2H2"/>
    <property type="match status" value="6"/>
</dbReference>
<dbReference type="PANTHER" id="PTHR19818:SF139">
    <property type="entry name" value="PAIR-RULE PROTEIN ODD-PAIRED"/>
    <property type="match status" value="1"/>
</dbReference>
<dbReference type="EMBL" id="ML996165">
    <property type="protein sequence ID" value="KAF2733160.1"/>
    <property type="molecule type" value="Genomic_DNA"/>
</dbReference>
<protein>
    <recommendedName>
        <fullName evidence="6">C2H2-type domain-containing protein</fullName>
    </recommendedName>
</protein>
<proteinExistence type="predicted"/>
<dbReference type="PROSITE" id="PS00028">
    <property type="entry name" value="ZINC_FINGER_C2H2_1"/>
    <property type="match status" value="2"/>
</dbReference>
<dbReference type="InterPro" id="IPR036236">
    <property type="entry name" value="Znf_C2H2_sf"/>
</dbReference>
<evidence type="ECO:0000313" key="7">
    <source>
        <dbReference type="EMBL" id="KAF2733160.1"/>
    </source>
</evidence>
<dbReference type="SUPFAM" id="SSF57667">
    <property type="entry name" value="beta-beta-alpha zinc fingers"/>
    <property type="match status" value="2"/>
</dbReference>
<name>A0A9P4QVD5_9PLEO</name>
<dbReference type="GO" id="GO:0045944">
    <property type="term" value="P:positive regulation of transcription by RNA polymerase II"/>
    <property type="evidence" value="ECO:0007669"/>
    <property type="project" value="UniProtKB-ARBA"/>
</dbReference>
<dbReference type="InterPro" id="IPR013087">
    <property type="entry name" value="Znf_C2H2_type"/>
</dbReference>
<keyword evidence="2" id="KW-0677">Repeat</keyword>
<dbReference type="PROSITE" id="PS50157">
    <property type="entry name" value="ZINC_FINGER_C2H2_2"/>
    <property type="match status" value="4"/>
</dbReference>
<sequence length="703" mass="77781">MSTLMASPVRPWTWSTLDQLPRQPAKMAYNLLDEDCDSTFGEDPSLWLVSMIAPSPAPLAGTKRDADDIDDFQTKTAGLAASQEHRAEHIDPRTICCGTCPEIPPCTALPDSRPSKRIASARKVSEFHRAGEHFDMPSTPDHALPDTCFSEFCHEEECDATCSSSCTPCPGDECSAVDACCNPRCDQSCDQTQCFDNCVDPECTKFSCPNQPCFCQNCEVQSCPLGDLGNECHLAHSAPMASGTIYCYDSAPCHFQNGHQILHSDLPPYDSDPCYSQFHSTIENCNVAHKASSSAASIISPGNYTSLGSISHQSSPYPGQTSMPPNCGLNINFDHCHMFEDCCHGTNRQCEDTALGGGFEFWDSSMLPGSGLENAFMNFGFTSPSCALPPALNGAYGNTSGLENMHWTYPYASFPSMSSTDRMDSNFGREHISSEVEDKHLGAHSTCALEDLGDYTVSTPYSRPTTSASSSRACFCRWQNGSLPCLQAFDSPEALHKHIKSAHVDSCISCFCQWEGCESSSKDFKQRSKLSRHLLGHAGHRPYACSFEGCDKTFATNQAKDNHERTHTGARPYACEHCSYTTTTHTQLQTHISALHLNHKRHKCRFCEFTCADSSNLSKHERTHQTLRPYRCPHVGCTFKPDCRWENLKRHLRRSGHCPELLADDSQEYKDYREGVKSEIEDWHKRNNAGGAVKARRKGAKTE</sequence>
<keyword evidence="3 5" id="KW-0863">Zinc-finger</keyword>
<dbReference type="GO" id="GO:0000981">
    <property type="term" value="F:DNA-binding transcription factor activity, RNA polymerase II-specific"/>
    <property type="evidence" value="ECO:0007669"/>
    <property type="project" value="TreeGrafter"/>
</dbReference>
<evidence type="ECO:0000256" key="2">
    <source>
        <dbReference type="ARBA" id="ARBA00022737"/>
    </source>
</evidence>
<dbReference type="OrthoDB" id="3437960at2759"/>
<dbReference type="InterPro" id="IPR050329">
    <property type="entry name" value="GLI_C2H2-zinc-finger"/>
</dbReference>
<evidence type="ECO:0000256" key="5">
    <source>
        <dbReference type="PROSITE-ProRule" id="PRU00042"/>
    </source>
</evidence>
<evidence type="ECO:0000256" key="3">
    <source>
        <dbReference type="ARBA" id="ARBA00022771"/>
    </source>
</evidence>
<evidence type="ECO:0000256" key="1">
    <source>
        <dbReference type="ARBA" id="ARBA00022723"/>
    </source>
</evidence>
<feature type="domain" description="C2H2-type" evidence="6">
    <location>
        <begin position="515"/>
        <end position="542"/>
    </location>
</feature>
<feature type="domain" description="C2H2-type" evidence="6">
    <location>
        <begin position="602"/>
        <end position="629"/>
    </location>
</feature>
<dbReference type="PANTHER" id="PTHR19818">
    <property type="entry name" value="ZINC FINGER PROTEIN ZIC AND GLI"/>
    <property type="match status" value="1"/>
</dbReference>
<reference evidence="7" key="1">
    <citation type="journal article" date="2020" name="Stud. Mycol.">
        <title>101 Dothideomycetes genomes: a test case for predicting lifestyles and emergence of pathogens.</title>
        <authorList>
            <person name="Haridas S."/>
            <person name="Albert R."/>
            <person name="Binder M."/>
            <person name="Bloem J."/>
            <person name="Labutti K."/>
            <person name="Salamov A."/>
            <person name="Andreopoulos B."/>
            <person name="Baker S."/>
            <person name="Barry K."/>
            <person name="Bills G."/>
            <person name="Bluhm B."/>
            <person name="Cannon C."/>
            <person name="Castanera R."/>
            <person name="Culley D."/>
            <person name="Daum C."/>
            <person name="Ezra D."/>
            <person name="Gonzalez J."/>
            <person name="Henrissat B."/>
            <person name="Kuo A."/>
            <person name="Liang C."/>
            <person name="Lipzen A."/>
            <person name="Lutzoni F."/>
            <person name="Magnuson J."/>
            <person name="Mondo S."/>
            <person name="Nolan M."/>
            <person name="Ohm R."/>
            <person name="Pangilinan J."/>
            <person name="Park H.-J."/>
            <person name="Ramirez L."/>
            <person name="Alfaro M."/>
            <person name="Sun H."/>
            <person name="Tritt A."/>
            <person name="Yoshinaga Y."/>
            <person name="Zwiers L.-H."/>
            <person name="Turgeon B."/>
            <person name="Goodwin S."/>
            <person name="Spatafora J."/>
            <person name="Crous P."/>
            <person name="Grigoriev I."/>
        </authorList>
    </citation>
    <scope>NUCLEOTIDE SEQUENCE</scope>
    <source>
        <strain evidence="7">CBS 125425</strain>
    </source>
</reference>
<evidence type="ECO:0000256" key="4">
    <source>
        <dbReference type="ARBA" id="ARBA00022833"/>
    </source>
</evidence>
<dbReference type="Proteomes" id="UP000799444">
    <property type="component" value="Unassembled WGS sequence"/>
</dbReference>
<dbReference type="GO" id="GO:0008270">
    <property type="term" value="F:zinc ion binding"/>
    <property type="evidence" value="ECO:0007669"/>
    <property type="project" value="UniProtKB-KW"/>
</dbReference>
<dbReference type="GO" id="GO:0005634">
    <property type="term" value="C:nucleus"/>
    <property type="evidence" value="ECO:0007669"/>
    <property type="project" value="UniProtKB-ARBA"/>
</dbReference>
<keyword evidence="8" id="KW-1185">Reference proteome</keyword>
<organism evidence="7 8">
    <name type="scientific">Polyplosphaeria fusca</name>
    <dbReference type="NCBI Taxonomy" id="682080"/>
    <lineage>
        <taxon>Eukaryota</taxon>
        <taxon>Fungi</taxon>
        <taxon>Dikarya</taxon>
        <taxon>Ascomycota</taxon>
        <taxon>Pezizomycotina</taxon>
        <taxon>Dothideomycetes</taxon>
        <taxon>Pleosporomycetidae</taxon>
        <taxon>Pleosporales</taxon>
        <taxon>Tetraplosphaeriaceae</taxon>
        <taxon>Polyplosphaeria</taxon>
    </lineage>
</organism>
<feature type="domain" description="C2H2-type" evidence="6">
    <location>
        <begin position="573"/>
        <end position="601"/>
    </location>
</feature>
<evidence type="ECO:0000259" key="6">
    <source>
        <dbReference type="PROSITE" id="PS50157"/>
    </source>
</evidence>
<dbReference type="GO" id="GO:0000978">
    <property type="term" value="F:RNA polymerase II cis-regulatory region sequence-specific DNA binding"/>
    <property type="evidence" value="ECO:0007669"/>
    <property type="project" value="UniProtKB-ARBA"/>
</dbReference>
<dbReference type="AlphaFoldDB" id="A0A9P4QVD5"/>
<comment type="caution">
    <text evidence="7">The sequence shown here is derived from an EMBL/GenBank/DDBJ whole genome shotgun (WGS) entry which is preliminary data.</text>
</comment>
<evidence type="ECO:0000313" key="8">
    <source>
        <dbReference type="Proteomes" id="UP000799444"/>
    </source>
</evidence>
<keyword evidence="4" id="KW-0862">Zinc</keyword>
<accession>A0A9P4QVD5</accession>